<gene>
    <name evidence="2" type="ORF">G7Z17_g9230</name>
</gene>
<proteinExistence type="predicted"/>
<feature type="region of interest" description="Disordered" evidence="1">
    <location>
        <begin position="429"/>
        <end position="451"/>
    </location>
</feature>
<dbReference type="AlphaFoldDB" id="A0A9P5H8A4"/>
<dbReference type="OrthoDB" id="5404599at2759"/>
<dbReference type="InterPro" id="IPR011009">
    <property type="entry name" value="Kinase-like_dom_sf"/>
</dbReference>
<evidence type="ECO:0000313" key="2">
    <source>
        <dbReference type="EMBL" id="KAF7545369.1"/>
    </source>
</evidence>
<evidence type="ECO:0008006" key="4">
    <source>
        <dbReference type="Google" id="ProtNLM"/>
    </source>
</evidence>
<name>A0A9P5H8A4_9HYPO</name>
<sequence length="451" mass="51610">MSDPPIVPEHALLVSSMEMVQEIDDNSWLLDGKLIISRQDTRSSDCPCWETGEGDFFTLSPAPSPEPKTRLVAFGTIDPLFELTSWNGRVATWHIGNASMKIDTRLPSWYSREHRMLEYIQSKGDLGFRTRPILYEAEIDGQFYLLRGNLPGTCLGHIWHTLQPDEKKYYVDQTANMVQKLAEFQSDTLCAPDGGMVREMLFKPEYYHTPPTHDELVLVAEALKMDCSTFHLSLNDLSPGNIFVNGTDEPIGVHTWYLSAFLPKAWTRTKLCMSDYAHVDCDPKEMKESENLFNRIVDAEEAEEPTSPFQPITNIAEMVQEGGQAMALLFDRVDQNWKETEDRRVLFQKLVETLKGRQEWRFLLQKRLGEKGFPENSANYERNFPEAVHSQQNFVPLMESLPRPFTFVRDGEDFSFTVLSRDDYQSVELAGSEVPLPPSPSPSDDSQGYWE</sequence>
<evidence type="ECO:0000256" key="1">
    <source>
        <dbReference type="SAM" id="MobiDB-lite"/>
    </source>
</evidence>
<dbReference type="SUPFAM" id="SSF56112">
    <property type="entry name" value="Protein kinase-like (PK-like)"/>
    <property type="match status" value="1"/>
</dbReference>
<comment type="caution">
    <text evidence="2">The sequence shown here is derived from an EMBL/GenBank/DDBJ whole genome shotgun (WGS) entry which is preliminary data.</text>
</comment>
<reference evidence="2" key="1">
    <citation type="submission" date="2020-03" db="EMBL/GenBank/DDBJ databases">
        <title>Draft Genome Sequence of Cylindrodendrum hubeiense.</title>
        <authorList>
            <person name="Buettner E."/>
            <person name="Kellner H."/>
        </authorList>
    </citation>
    <scope>NUCLEOTIDE SEQUENCE</scope>
    <source>
        <strain evidence="2">IHI 201604</strain>
    </source>
</reference>
<dbReference type="Proteomes" id="UP000722485">
    <property type="component" value="Unassembled WGS sequence"/>
</dbReference>
<keyword evidence="3" id="KW-1185">Reference proteome</keyword>
<dbReference type="InterPro" id="IPR051678">
    <property type="entry name" value="AGP_Transferase"/>
</dbReference>
<dbReference type="PANTHER" id="PTHR21310">
    <property type="entry name" value="AMINOGLYCOSIDE PHOSPHOTRANSFERASE-RELATED-RELATED"/>
    <property type="match status" value="1"/>
</dbReference>
<accession>A0A9P5H8A4</accession>
<protein>
    <recommendedName>
        <fullName evidence="4">Aminoglycoside phosphotransferase domain-containing protein</fullName>
    </recommendedName>
</protein>
<evidence type="ECO:0000313" key="3">
    <source>
        <dbReference type="Proteomes" id="UP000722485"/>
    </source>
</evidence>
<dbReference type="PANTHER" id="PTHR21310:SF58">
    <property type="entry name" value="AMINOGLYCOSIDE PHOSPHOTRANSFERASE DOMAIN-CONTAINING PROTEIN"/>
    <property type="match status" value="1"/>
</dbReference>
<feature type="compositionally biased region" description="Low complexity" evidence="1">
    <location>
        <begin position="442"/>
        <end position="451"/>
    </location>
</feature>
<organism evidence="2 3">
    <name type="scientific">Cylindrodendrum hubeiense</name>
    <dbReference type="NCBI Taxonomy" id="595255"/>
    <lineage>
        <taxon>Eukaryota</taxon>
        <taxon>Fungi</taxon>
        <taxon>Dikarya</taxon>
        <taxon>Ascomycota</taxon>
        <taxon>Pezizomycotina</taxon>
        <taxon>Sordariomycetes</taxon>
        <taxon>Hypocreomycetidae</taxon>
        <taxon>Hypocreales</taxon>
        <taxon>Nectriaceae</taxon>
        <taxon>Cylindrodendrum</taxon>
    </lineage>
</organism>
<dbReference type="EMBL" id="JAANBB010000257">
    <property type="protein sequence ID" value="KAF7545369.1"/>
    <property type="molecule type" value="Genomic_DNA"/>
</dbReference>